<gene>
    <name evidence="2" type="ORF">Hypma_001519</name>
</gene>
<evidence type="ECO:0000313" key="3">
    <source>
        <dbReference type="Proteomes" id="UP000076154"/>
    </source>
</evidence>
<keyword evidence="3" id="KW-1185">Reference proteome</keyword>
<reference evidence="2" key="1">
    <citation type="submission" date="2018-04" db="EMBL/GenBank/DDBJ databases">
        <title>Whole genome sequencing of Hypsizygus marmoreus.</title>
        <authorList>
            <person name="Choi I.-G."/>
            <person name="Min B."/>
            <person name="Kim J.-G."/>
            <person name="Kim S."/>
            <person name="Oh Y.-L."/>
            <person name="Kong W.-S."/>
            <person name="Park H."/>
            <person name="Jeong J."/>
            <person name="Song E.-S."/>
        </authorList>
    </citation>
    <scope>NUCLEOTIDE SEQUENCE [LARGE SCALE GENOMIC DNA]</scope>
    <source>
        <strain evidence="2">51987-8</strain>
    </source>
</reference>
<dbReference type="InParanoid" id="A0A369K2L3"/>
<protein>
    <submittedName>
        <fullName evidence="2">Uncharacterized protein</fullName>
    </submittedName>
</protein>
<evidence type="ECO:0000313" key="2">
    <source>
        <dbReference type="EMBL" id="RDB28198.1"/>
    </source>
</evidence>
<organism evidence="2 3">
    <name type="scientific">Hypsizygus marmoreus</name>
    <name type="common">White beech mushroom</name>
    <name type="synonym">Agaricus marmoreus</name>
    <dbReference type="NCBI Taxonomy" id="39966"/>
    <lineage>
        <taxon>Eukaryota</taxon>
        <taxon>Fungi</taxon>
        <taxon>Dikarya</taxon>
        <taxon>Basidiomycota</taxon>
        <taxon>Agaricomycotina</taxon>
        <taxon>Agaricomycetes</taxon>
        <taxon>Agaricomycetidae</taxon>
        <taxon>Agaricales</taxon>
        <taxon>Tricholomatineae</taxon>
        <taxon>Lyophyllaceae</taxon>
        <taxon>Hypsizygus</taxon>
    </lineage>
</organism>
<name>A0A369K2L3_HYPMA</name>
<dbReference type="EMBL" id="LUEZ02000012">
    <property type="protein sequence ID" value="RDB28198.1"/>
    <property type="molecule type" value="Genomic_DNA"/>
</dbReference>
<accession>A0A369K2L3</accession>
<dbReference type="AlphaFoldDB" id="A0A369K2L3"/>
<dbReference type="Proteomes" id="UP000076154">
    <property type="component" value="Unassembled WGS sequence"/>
</dbReference>
<comment type="caution">
    <text evidence="2">The sequence shown here is derived from an EMBL/GenBank/DDBJ whole genome shotgun (WGS) entry which is preliminary data.</text>
</comment>
<proteinExistence type="predicted"/>
<evidence type="ECO:0000256" key="1">
    <source>
        <dbReference type="SAM" id="MobiDB-lite"/>
    </source>
</evidence>
<sequence>MQRPSHPTYTVAGLEDTRDLQADAPCQPGANTDMTIHALSDRDNDADESRTHPAPCTVPGDPPQPTSSSSSARNASPRVLISNNLKDVTMDRCKNSLAGRDMVVINTFVINVPEHIKTFPHAVGNHADTQDQLASLLAHLVSIASDINSLSTSPALSITNAAPDPSNQCLVSDLIAANNDTVPVIQDLRAQVAPVSNAVRASDVHAASLGTTIQGLPHALNTLRADAASPVTGPASDIFVRATKRGRSDDGPSSTSDILVPATKRSRSDDGPSSTLVLCTAIPQGFPQGPTFTYSLPTQHAAALPAAPFPVPPAVPLAPPPIALPAAPAPMNSMSPPGTEVHIGAMQWGRDITGQFRALMNAMVRGQHITRNVRSRRLPSPGYISVQFPTAQDAAAFIRVWSAAPSPGYESVNAILGN</sequence>
<dbReference type="OrthoDB" id="3045043at2759"/>
<feature type="compositionally biased region" description="Basic and acidic residues" evidence="1">
    <location>
        <begin position="39"/>
        <end position="51"/>
    </location>
</feature>
<feature type="region of interest" description="Disordered" evidence="1">
    <location>
        <begin position="243"/>
        <end position="273"/>
    </location>
</feature>
<feature type="region of interest" description="Disordered" evidence="1">
    <location>
        <begin position="1"/>
        <end position="78"/>
    </location>
</feature>